<evidence type="ECO:0000313" key="2">
    <source>
        <dbReference type="EMBL" id="QKJ32262.1"/>
    </source>
</evidence>
<dbReference type="AlphaFoldDB" id="A0A7D4ULV1"/>
<keyword evidence="3" id="KW-1185">Reference proteome</keyword>
<name>A0A7D4ULV1_9SPHI</name>
<protein>
    <submittedName>
        <fullName evidence="2">Oxidoreductase</fullName>
    </submittedName>
</protein>
<reference evidence="2 3" key="1">
    <citation type="submission" date="2020-05" db="EMBL/GenBank/DDBJ databases">
        <title>Mucilaginibacter mali sp. nov.</title>
        <authorList>
            <person name="Kim H.S."/>
            <person name="Lee K.C."/>
            <person name="Suh M.K."/>
            <person name="Kim J.-S."/>
            <person name="Han K.-I."/>
            <person name="Eom M.K."/>
            <person name="Shin Y.K."/>
            <person name="Lee J.-S."/>
        </authorList>
    </citation>
    <scope>NUCLEOTIDE SEQUENCE [LARGE SCALE GENOMIC DNA]</scope>
    <source>
        <strain evidence="2 3">G2-14</strain>
    </source>
</reference>
<dbReference type="SUPFAM" id="SSF51735">
    <property type="entry name" value="NAD(P)-binding Rossmann-fold domains"/>
    <property type="match status" value="1"/>
</dbReference>
<gene>
    <name evidence="2" type="ORF">HQ865_21700</name>
</gene>
<dbReference type="InterPro" id="IPR016040">
    <property type="entry name" value="NAD(P)-bd_dom"/>
</dbReference>
<dbReference type="Pfam" id="PF13460">
    <property type="entry name" value="NAD_binding_10"/>
    <property type="match status" value="1"/>
</dbReference>
<organism evidence="2 3">
    <name type="scientific">Mucilaginibacter mali</name>
    <dbReference type="NCBI Taxonomy" id="2740462"/>
    <lineage>
        <taxon>Bacteria</taxon>
        <taxon>Pseudomonadati</taxon>
        <taxon>Bacteroidota</taxon>
        <taxon>Sphingobacteriia</taxon>
        <taxon>Sphingobacteriales</taxon>
        <taxon>Sphingobacteriaceae</taxon>
        <taxon>Mucilaginibacter</taxon>
    </lineage>
</organism>
<dbReference type="InterPro" id="IPR036291">
    <property type="entry name" value="NAD(P)-bd_dom_sf"/>
</dbReference>
<evidence type="ECO:0000313" key="3">
    <source>
        <dbReference type="Proteomes" id="UP000505355"/>
    </source>
</evidence>
<accession>A0A7D4ULV1</accession>
<dbReference type="EMBL" id="CP054139">
    <property type="protein sequence ID" value="QKJ32262.1"/>
    <property type="molecule type" value="Genomic_DNA"/>
</dbReference>
<evidence type="ECO:0000259" key="1">
    <source>
        <dbReference type="Pfam" id="PF13460"/>
    </source>
</evidence>
<sequence>MAKKAIIAGASGLIGSHLLQQLLDGDVYDQVLVLTRRPLPVQHPKLEQLVIDFDQLDKYADQFTGDAVFSCLGTTVGQTPDKILYRKIDHDYPIRLAQLALKNGVRQFHWVSSVGADAASSNAYLKLKGETEDDLKKAGIPSLHIYRPSMLTGRKEKLRFSESAINAIMKLVDPLLMGSLTKYHSIPGSIVAKAMISQSIDNQTGIFTYQYNELKKYK</sequence>
<dbReference type="PANTHER" id="PTHR14097:SF7">
    <property type="entry name" value="OXIDOREDUCTASE HTATIP2"/>
    <property type="match status" value="1"/>
</dbReference>
<feature type="domain" description="NAD(P)-binding" evidence="1">
    <location>
        <begin position="9"/>
        <end position="155"/>
    </location>
</feature>
<dbReference type="Proteomes" id="UP000505355">
    <property type="component" value="Chromosome"/>
</dbReference>
<dbReference type="KEGG" id="mmab:HQ865_21700"/>
<proteinExistence type="predicted"/>
<dbReference type="CDD" id="cd05250">
    <property type="entry name" value="CC3_like_SDR_a"/>
    <property type="match status" value="1"/>
</dbReference>
<dbReference type="RefSeq" id="WP_173416913.1">
    <property type="nucleotide sequence ID" value="NZ_CP054139.1"/>
</dbReference>
<dbReference type="PANTHER" id="PTHR14097">
    <property type="entry name" value="OXIDOREDUCTASE HTATIP2"/>
    <property type="match status" value="1"/>
</dbReference>
<dbReference type="Gene3D" id="3.40.50.720">
    <property type="entry name" value="NAD(P)-binding Rossmann-like Domain"/>
    <property type="match status" value="1"/>
</dbReference>